<dbReference type="InterPro" id="IPR027417">
    <property type="entry name" value="P-loop_NTPase"/>
</dbReference>
<evidence type="ECO:0000313" key="4">
    <source>
        <dbReference type="Proteomes" id="UP000017840"/>
    </source>
</evidence>
<dbReference type="InterPro" id="IPR050678">
    <property type="entry name" value="DNA_Partitioning_ATPase"/>
</dbReference>
<dbReference type="PANTHER" id="PTHR13696:SF99">
    <property type="entry name" value="COBYRINIC ACID AC-DIAMIDE SYNTHASE"/>
    <property type="match status" value="1"/>
</dbReference>
<evidence type="ECO:0000259" key="2">
    <source>
        <dbReference type="Pfam" id="PF13614"/>
    </source>
</evidence>
<dbReference type="AlphaFoldDB" id="V4IUT6"/>
<name>V4IUT6_9EURY</name>
<evidence type="ECO:0000256" key="1">
    <source>
        <dbReference type="SAM" id="MobiDB-lite"/>
    </source>
</evidence>
<dbReference type="EMBL" id="ASGZ01000068">
    <property type="protein sequence ID" value="ESP86962.1"/>
    <property type="molecule type" value="Genomic_DNA"/>
</dbReference>
<dbReference type="Proteomes" id="UP000017840">
    <property type="component" value="Unassembled WGS sequence"/>
</dbReference>
<dbReference type="STRING" id="1324957.K933_16917"/>
<protein>
    <submittedName>
        <fullName evidence="3">Cobyrinic acid ac-diamide synthase</fullName>
    </submittedName>
</protein>
<dbReference type="CDD" id="cd02042">
    <property type="entry name" value="ParAB_family"/>
    <property type="match status" value="1"/>
</dbReference>
<dbReference type="SUPFAM" id="SSF52540">
    <property type="entry name" value="P-loop containing nucleoside triphosphate hydrolases"/>
    <property type="match status" value="1"/>
</dbReference>
<comment type="caution">
    <text evidence="3">The sequence shown here is derived from an EMBL/GenBank/DDBJ whole genome shotgun (WGS) entry which is preliminary data.</text>
</comment>
<feature type="region of interest" description="Disordered" evidence="1">
    <location>
        <begin position="282"/>
        <end position="301"/>
    </location>
</feature>
<dbReference type="PATRIC" id="fig|1324957.4.peg.3436"/>
<sequence>MCGGDSYSGMLTYAPVSEAGGVGKTSTAATLAVSHARAGHDVLAIDMDTQNGSLTYLFGPEYDRGDPEADNLVRHLVGRPKGAFADLPIEVEAGVDLVPSHNMLEDLHEFLLNEKEQAENFGEAYSMYGQLHRVLSGAGVRDDYDVVVVDTAGKAGPILYNALVAVRNVVIPFEATAKGQESIEGLDDLVDGLEASIDVDVGVLAVVPVGYKDTRDQREILDEIRGSGFPIPVVVGERGSLMEGCWKQQCSPYRYVEEHRSRKREYELDTLDRFDRLARHLEREAGLPTPETGTDEPEVSV</sequence>
<accession>V4IUT6</accession>
<proteinExistence type="predicted"/>
<dbReference type="Pfam" id="PF13614">
    <property type="entry name" value="AAA_31"/>
    <property type="match status" value="1"/>
</dbReference>
<dbReference type="Gene3D" id="3.40.50.300">
    <property type="entry name" value="P-loop containing nucleotide triphosphate hydrolases"/>
    <property type="match status" value="1"/>
</dbReference>
<reference evidence="3 4" key="1">
    <citation type="journal article" date="2013" name="Genome Announc.">
        <title>Draft Genome Sequence of 'Candidatus Halobonum tyrrellensis' Strain G22, Isolated from the Hypersaline Waters of Lake Tyrrell, Australia.</title>
        <authorList>
            <person name="Ugalde J.A."/>
            <person name="Narasingarao P."/>
            <person name="Kuo S."/>
            <person name="Podell S."/>
            <person name="Allen E.E."/>
        </authorList>
    </citation>
    <scope>NUCLEOTIDE SEQUENCE [LARGE SCALE GENOMIC DNA]</scope>
    <source>
        <strain evidence="3 4">G22</strain>
    </source>
</reference>
<feature type="domain" description="AAA" evidence="2">
    <location>
        <begin position="18"/>
        <end position="191"/>
    </location>
</feature>
<dbReference type="InterPro" id="IPR025669">
    <property type="entry name" value="AAA_dom"/>
</dbReference>
<dbReference type="eggNOG" id="arCOG00586">
    <property type="taxonomic scope" value="Archaea"/>
</dbReference>
<keyword evidence="4" id="KW-1185">Reference proteome</keyword>
<evidence type="ECO:0000313" key="3">
    <source>
        <dbReference type="EMBL" id="ESP86962.1"/>
    </source>
</evidence>
<organism evidence="3 4">
    <name type="scientific">Candidatus Halobonum tyrrellensis G22</name>
    <dbReference type="NCBI Taxonomy" id="1324957"/>
    <lineage>
        <taxon>Archaea</taxon>
        <taxon>Methanobacteriati</taxon>
        <taxon>Methanobacteriota</taxon>
        <taxon>Stenosarchaea group</taxon>
        <taxon>Halobacteria</taxon>
        <taxon>Halobacteriales</taxon>
        <taxon>Haloferacaceae</taxon>
        <taxon>Candidatus Halobonum</taxon>
    </lineage>
</organism>
<gene>
    <name evidence="3" type="ORF">K933_16917</name>
</gene>
<dbReference type="PANTHER" id="PTHR13696">
    <property type="entry name" value="P-LOOP CONTAINING NUCLEOSIDE TRIPHOSPHATE HYDROLASE"/>
    <property type="match status" value="1"/>
</dbReference>